<evidence type="ECO:0000313" key="2">
    <source>
        <dbReference type="Proteomes" id="UP000622890"/>
    </source>
</evidence>
<dbReference type="AlphaFoldDB" id="A0A934SZQ1"/>
<comment type="caution">
    <text evidence="1">The sequence shown here is derived from an EMBL/GenBank/DDBJ whole genome shotgun (WGS) entry which is preliminary data.</text>
</comment>
<accession>A0A934SZQ1</accession>
<proteinExistence type="predicted"/>
<gene>
    <name evidence="1" type="ORF">JJB74_15330</name>
</gene>
<dbReference type="EMBL" id="JAEPBG010000006">
    <property type="protein sequence ID" value="MBK4735992.1"/>
    <property type="molecule type" value="Genomic_DNA"/>
</dbReference>
<keyword evidence="2" id="KW-1185">Reference proteome</keyword>
<reference evidence="1" key="1">
    <citation type="submission" date="2021-01" db="EMBL/GenBank/DDBJ databases">
        <title>Genome sequence of strain Noviherbaspirillum sp. DKR-6.</title>
        <authorList>
            <person name="Chaudhary D.K."/>
        </authorList>
    </citation>
    <scope>NUCLEOTIDE SEQUENCE</scope>
    <source>
        <strain evidence="1">DKR-6</strain>
    </source>
</reference>
<protein>
    <submittedName>
        <fullName evidence="1">Uncharacterized protein</fullName>
    </submittedName>
</protein>
<dbReference type="RefSeq" id="WP_200592952.1">
    <property type="nucleotide sequence ID" value="NZ_JAEPBG010000006.1"/>
</dbReference>
<dbReference type="Proteomes" id="UP000622890">
    <property type="component" value="Unassembled WGS sequence"/>
</dbReference>
<evidence type="ECO:0000313" key="1">
    <source>
        <dbReference type="EMBL" id="MBK4735992.1"/>
    </source>
</evidence>
<organism evidence="1 2">
    <name type="scientific">Noviherbaspirillum pedocola</name>
    <dbReference type="NCBI Taxonomy" id="2801341"/>
    <lineage>
        <taxon>Bacteria</taxon>
        <taxon>Pseudomonadati</taxon>
        <taxon>Pseudomonadota</taxon>
        <taxon>Betaproteobacteria</taxon>
        <taxon>Burkholderiales</taxon>
        <taxon>Oxalobacteraceae</taxon>
        <taxon>Noviherbaspirillum</taxon>
    </lineage>
</organism>
<name>A0A934SZQ1_9BURK</name>
<sequence>MNLKSAMTAFGMVFGRKLHTHAYASANKKSSHATPHNRIGGLLMVYRCNTHTDTRTCQCGMRFTPDTGVWPHGVESGEPICMACDRAAFDITTEDRLARAAAQAEFHYNIPQEISMQVVTALRAKRGL</sequence>